<feature type="region of interest" description="Disordered" evidence="1">
    <location>
        <begin position="1"/>
        <end position="51"/>
    </location>
</feature>
<reference evidence="3" key="1">
    <citation type="submission" date="2022-01" db="EMBL/GenBank/DDBJ databases">
        <authorList>
            <person name="Braso-Vives M."/>
        </authorList>
    </citation>
    <scope>NUCLEOTIDE SEQUENCE</scope>
</reference>
<keyword evidence="4" id="KW-1185">Reference proteome</keyword>
<evidence type="ECO:0000313" key="3">
    <source>
        <dbReference type="EMBL" id="CAH1266898.1"/>
    </source>
</evidence>
<keyword evidence="2" id="KW-1133">Transmembrane helix</keyword>
<evidence type="ECO:0000256" key="2">
    <source>
        <dbReference type="SAM" id="Phobius"/>
    </source>
</evidence>
<sequence length="247" mass="27907">MPRIETRNPNPAYPLNDLDPNPMYEQSNPNTAHEPDVGSQRTRVKRNDDPYIKPYAVKYQEEGENNIPANGGAADDNKEITHPTPDDEAIEPYAVAYMEEERTSGSSHHRAASSNTWMNVRRCDLSRNDADQDESNLHGHQVPSYTPPTNPADVRNALNPNPMYRPNVAQQRTWVCTCRRLSIAVTILTLLIFGGCFTGFHLYISMNKLGDQRLTGYHAVIDIYQLTGYHAVIDIWKLTGYHAVIDI</sequence>
<feature type="region of interest" description="Disordered" evidence="1">
    <location>
        <begin position="129"/>
        <end position="151"/>
    </location>
</feature>
<name>A0A8K0EY54_BRALA</name>
<keyword evidence="2" id="KW-0812">Transmembrane</keyword>
<dbReference type="AlphaFoldDB" id="A0A8K0EY54"/>
<dbReference type="EMBL" id="OV696691">
    <property type="protein sequence ID" value="CAH1266898.1"/>
    <property type="molecule type" value="Genomic_DNA"/>
</dbReference>
<protein>
    <submittedName>
        <fullName evidence="3">Hypp3622 protein</fullName>
    </submittedName>
</protein>
<evidence type="ECO:0000313" key="4">
    <source>
        <dbReference type="Proteomes" id="UP000838412"/>
    </source>
</evidence>
<accession>A0A8K0EY54</accession>
<proteinExistence type="predicted"/>
<keyword evidence="2" id="KW-0472">Membrane</keyword>
<dbReference type="Proteomes" id="UP000838412">
    <property type="component" value="Chromosome 6"/>
</dbReference>
<evidence type="ECO:0000256" key="1">
    <source>
        <dbReference type="SAM" id="MobiDB-lite"/>
    </source>
</evidence>
<organism evidence="3 4">
    <name type="scientific">Branchiostoma lanceolatum</name>
    <name type="common">Common lancelet</name>
    <name type="synonym">Amphioxus lanceolatum</name>
    <dbReference type="NCBI Taxonomy" id="7740"/>
    <lineage>
        <taxon>Eukaryota</taxon>
        <taxon>Metazoa</taxon>
        <taxon>Chordata</taxon>
        <taxon>Cephalochordata</taxon>
        <taxon>Leptocardii</taxon>
        <taxon>Amphioxiformes</taxon>
        <taxon>Branchiostomatidae</taxon>
        <taxon>Branchiostoma</taxon>
    </lineage>
</organism>
<gene>
    <name evidence="3" type="primary">Hypp3622</name>
    <name evidence="3" type="ORF">BLAG_LOCUS20413</name>
</gene>
<feature type="transmembrane region" description="Helical" evidence="2">
    <location>
        <begin position="181"/>
        <end position="204"/>
    </location>
</feature>